<dbReference type="EMBL" id="JBHSQJ010000013">
    <property type="protein sequence ID" value="MFC5906536.1"/>
    <property type="molecule type" value="Genomic_DNA"/>
</dbReference>
<dbReference type="InterPro" id="IPR050583">
    <property type="entry name" value="Mycobacterial_A85_antigen"/>
</dbReference>
<dbReference type="PANTHER" id="PTHR48098:SF1">
    <property type="entry name" value="DIACYLGLYCEROL ACYLTRANSFERASE_MYCOLYLTRANSFERASE AG85A"/>
    <property type="match status" value="1"/>
</dbReference>
<dbReference type="SUPFAM" id="SSF53474">
    <property type="entry name" value="alpha/beta-Hydrolases"/>
    <property type="match status" value="1"/>
</dbReference>
<evidence type="ECO:0000313" key="3">
    <source>
        <dbReference type="Proteomes" id="UP001596174"/>
    </source>
</evidence>
<keyword evidence="2" id="KW-0378">Hydrolase</keyword>
<keyword evidence="1" id="KW-0472">Membrane</keyword>
<evidence type="ECO:0000256" key="1">
    <source>
        <dbReference type="SAM" id="Phobius"/>
    </source>
</evidence>
<name>A0ABW1FY25_9ACTN</name>
<dbReference type="Gene3D" id="3.40.50.1820">
    <property type="entry name" value="alpha/beta hydrolase"/>
    <property type="match status" value="1"/>
</dbReference>
<dbReference type="PANTHER" id="PTHR48098">
    <property type="entry name" value="ENTEROCHELIN ESTERASE-RELATED"/>
    <property type="match status" value="1"/>
</dbReference>
<evidence type="ECO:0000313" key="2">
    <source>
        <dbReference type="EMBL" id="MFC5906536.1"/>
    </source>
</evidence>
<dbReference type="Proteomes" id="UP001596174">
    <property type="component" value="Unassembled WGS sequence"/>
</dbReference>
<dbReference type="InterPro" id="IPR029058">
    <property type="entry name" value="AB_hydrolase_fold"/>
</dbReference>
<keyword evidence="1" id="KW-0812">Transmembrane</keyword>
<dbReference type="GO" id="GO:0016787">
    <property type="term" value="F:hydrolase activity"/>
    <property type="evidence" value="ECO:0007669"/>
    <property type="project" value="UniProtKB-KW"/>
</dbReference>
<feature type="transmembrane region" description="Helical" evidence="1">
    <location>
        <begin position="6"/>
        <end position="30"/>
    </location>
</feature>
<comment type="caution">
    <text evidence="2">The sequence shown here is derived from an EMBL/GenBank/DDBJ whole genome shotgun (WGS) entry which is preliminary data.</text>
</comment>
<keyword evidence="1" id="KW-1133">Transmembrane helix</keyword>
<keyword evidence="3" id="KW-1185">Reference proteome</keyword>
<dbReference type="RefSeq" id="WP_380580042.1">
    <property type="nucleotide sequence ID" value="NZ_JBHSQJ010000013.1"/>
</dbReference>
<feature type="transmembrane region" description="Helical" evidence="1">
    <location>
        <begin position="42"/>
        <end position="60"/>
    </location>
</feature>
<organism evidence="2 3">
    <name type="scientific">Streptacidiphilus monticola</name>
    <dbReference type="NCBI Taxonomy" id="2161674"/>
    <lineage>
        <taxon>Bacteria</taxon>
        <taxon>Bacillati</taxon>
        <taxon>Actinomycetota</taxon>
        <taxon>Actinomycetes</taxon>
        <taxon>Kitasatosporales</taxon>
        <taxon>Streptomycetaceae</taxon>
        <taxon>Streptacidiphilus</taxon>
    </lineage>
</organism>
<protein>
    <submittedName>
        <fullName evidence="2">Alpha/beta hydrolase</fullName>
    </submittedName>
</protein>
<sequence>MGLTSTAFFYLLVAAVVVCAAAALLLWNRVRGPRALRLTQRLLLLALCELTAVAAVGAWINNSYGLYASWADLFGQESGAKAAMPGAPAERAAFTTDRNGFQETYFRGIHSKLAGQVLVWTPPQYGEPAYRSFRFPVIMLLHGVPGSPASWIEGGHMPQALATMMAAGQVQPAVVVVPVIDPGGVDTDCSDIGPRRNATWLAQDVPALVAKHFRVRLGARSWGLAGLSTGGFCAVKLPMQYPAVFGAGAAMDSDPFAGDPGVLTDPAQRRANSPLELARSGPPVSLFVATSAQDRLSPPKDIAALQRAIRPPTRLAPPLILPTGGHNWDTFQRMYPTVFPWLSQQLRPAAPS</sequence>
<dbReference type="Pfam" id="PF00756">
    <property type="entry name" value="Esterase"/>
    <property type="match status" value="1"/>
</dbReference>
<proteinExistence type="predicted"/>
<accession>A0ABW1FY25</accession>
<gene>
    <name evidence="2" type="ORF">ACFP3V_04785</name>
</gene>
<reference evidence="3" key="1">
    <citation type="journal article" date="2019" name="Int. J. Syst. Evol. Microbiol.">
        <title>The Global Catalogue of Microorganisms (GCM) 10K type strain sequencing project: providing services to taxonomists for standard genome sequencing and annotation.</title>
        <authorList>
            <consortium name="The Broad Institute Genomics Platform"/>
            <consortium name="The Broad Institute Genome Sequencing Center for Infectious Disease"/>
            <person name="Wu L."/>
            <person name="Ma J."/>
        </authorList>
    </citation>
    <scope>NUCLEOTIDE SEQUENCE [LARGE SCALE GENOMIC DNA]</scope>
    <source>
        <strain evidence="3">JCM 4816</strain>
    </source>
</reference>
<dbReference type="InterPro" id="IPR000801">
    <property type="entry name" value="Esterase-like"/>
</dbReference>